<dbReference type="SUPFAM" id="SSF48576">
    <property type="entry name" value="Terpenoid synthases"/>
    <property type="match status" value="2"/>
</dbReference>
<protein>
    <submittedName>
        <fullName evidence="5">Ophiobolin F synthase</fullName>
    </submittedName>
</protein>
<keyword evidence="1" id="KW-0808">Transferase</keyword>
<evidence type="ECO:0000256" key="1">
    <source>
        <dbReference type="ARBA" id="ARBA00022679"/>
    </source>
</evidence>
<dbReference type="PROSITE" id="PS00723">
    <property type="entry name" value="POLYPRENYL_SYNTHASE_1"/>
    <property type="match status" value="1"/>
</dbReference>
<feature type="region of interest" description="Disordered" evidence="4">
    <location>
        <begin position="247"/>
        <end position="283"/>
    </location>
</feature>
<evidence type="ECO:0000256" key="3">
    <source>
        <dbReference type="ARBA" id="ARBA00022842"/>
    </source>
</evidence>
<dbReference type="Gene3D" id="1.10.600.10">
    <property type="entry name" value="Farnesyl Diphosphate Synthase"/>
    <property type="match status" value="2"/>
</dbReference>
<dbReference type="AlphaFoldDB" id="A0A4R8RPH1"/>
<dbReference type="GO" id="GO:0043386">
    <property type="term" value="P:mycotoxin biosynthetic process"/>
    <property type="evidence" value="ECO:0007669"/>
    <property type="project" value="UniProtKB-ARBA"/>
</dbReference>
<evidence type="ECO:0000256" key="2">
    <source>
        <dbReference type="ARBA" id="ARBA00022723"/>
    </source>
</evidence>
<dbReference type="InterPro" id="IPR000092">
    <property type="entry name" value="Polyprenyl_synt"/>
</dbReference>
<proteinExistence type="predicted"/>
<keyword evidence="3" id="KW-0460">Magnesium</keyword>
<dbReference type="GO" id="GO:0008299">
    <property type="term" value="P:isoprenoid biosynthetic process"/>
    <property type="evidence" value="ECO:0007669"/>
    <property type="project" value="InterPro"/>
</dbReference>
<name>A0A4R8RPH1_COLTR</name>
<evidence type="ECO:0000313" key="5">
    <source>
        <dbReference type="EMBL" id="TDZ67567.1"/>
    </source>
</evidence>
<feature type="region of interest" description="Disordered" evidence="4">
    <location>
        <begin position="608"/>
        <end position="642"/>
    </location>
</feature>
<dbReference type="GO" id="GO:0046872">
    <property type="term" value="F:metal ion binding"/>
    <property type="evidence" value="ECO:0007669"/>
    <property type="project" value="UniProtKB-KW"/>
</dbReference>
<sequence>MGNIHDDLCDELPFEEALKEHSNLSQAMEVSNSDSRQCSKASDRSMKMKKYISKCLLEAMEIDRARALRMINSYRSKWLDVMESQNVNDMQTLEEYLVFRNLNGGMEAFWSMVEFGMAIDISESEKTETRPLFKAAESALVLTNDYWSWDREWRLAQRTQDPRIVNAVHLIMRTEGLSVDQAREKVRERIVDYEREYLRLKEEFYTQRPNLPLYLRRYVEVCGVITAGNHYWCANCPRHHAWRDEESSPSERSFSLSNEGIEDPRLSPGASTTSSMSQKSSPATEITLSDVLGFMAINDNHKPQRSSDMALMAPVRYIRSMPSKGLRSLMVEALDQWLLVDDPELEQINNIIDLLHNSSLILDDIEDDSPLRRGLSATHTVFGQAQSINSANFMFVQAVQMTQKLNNPASLDTLLDELECLFIGQSWDLYWKFHLQVPTEKEYLEMVDCKTGAMFRLLARLMFHESSVLDKRDGNINALLEAYSALLKTYTHDDKTFVGTYMVLLHLADVLAGKGMHVDTTGLGQATTTLGPSTKRQIFEIGGCKEYDVIGLRATLTSLLLIYGNTPPFEIWNLEQAIIAALKACKQDVIVGPIVPDRPIPGGPIIPVKPTPGGPIIPDQPVPGGPIVTQSPVPGGPIQPSD</sequence>
<gene>
    <name evidence="5" type="ORF">CTRI78_v002859</name>
</gene>
<dbReference type="PANTHER" id="PTHR12001">
    <property type="entry name" value="GERANYLGERANYL PYROPHOSPHATE SYNTHASE"/>
    <property type="match status" value="1"/>
</dbReference>
<comment type="caution">
    <text evidence="5">The sequence shown here is derived from an EMBL/GenBank/DDBJ whole genome shotgun (WGS) entry which is preliminary data.</text>
</comment>
<keyword evidence="6" id="KW-1185">Reference proteome</keyword>
<evidence type="ECO:0000313" key="6">
    <source>
        <dbReference type="Proteomes" id="UP000295703"/>
    </source>
</evidence>
<dbReference type="Pfam" id="PF19086">
    <property type="entry name" value="Terpene_syn_C_2"/>
    <property type="match status" value="1"/>
</dbReference>
<keyword evidence="2" id="KW-0479">Metal-binding</keyword>
<reference evidence="5 6" key="1">
    <citation type="submission" date="2018-12" db="EMBL/GenBank/DDBJ databases">
        <title>Genome sequence and assembly of Colletotrichum trifolii.</title>
        <authorList>
            <person name="Gan P."/>
            <person name="Shirasu K."/>
        </authorList>
    </citation>
    <scope>NUCLEOTIDE SEQUENCE [LARGE SCALE GENOMIC DNA]</scope>
    <source>
        <strain evidence="5 6">543-2</strain>
    </source>
</reference>
<feature type="compositionally biased region" description="Pro residues" evidence="4">
    <location>
        <begin position="608"/>
        <end position="624"/>
    </location>
</feature>
<dbReference type="GO" id="GO:0004659">
    <property type="term" value="F:prenyltransferase activity"/>
    <property type="evidence" value="ECO:0007669"/>
    <property type="project" value="InterPro"/>
</dbReference>
<organism evidence="5 6">
    <name type="scientific">Colletotrichum trifolii</name>
    <dbReference type="NCBI Taxonomy" id="5466"/>
    <lineage>
        <taxon>Eukaryota</taxon>
        <taxon>Fungi</taxon>
        <taxon>Dikarya</taxon>
        <taxon>Ascomycota</taxon>
        <taxon>Pezizomycotina</taxon>
        <taxon>Sordariomycetes</taxon>
        <taxon>Hypocreomycetidae</taxon>
        <taxon>Glomerellales</taxon>
        <taxon>Glomerellaceae</taxon>
        <taxon>Colletotrichum</taxon>
        <taxon>Colletotrichum orbiculare species complex</taxon>
    </lineage>
</organism>
<dbReference type="Proteomes" id="UP000295703">
    <property type="component" value="Unassembled WGS sequence"/>
</dbReference>
<accession>A0A4R8RPH1</accession>
<dbReference type="InterPro" id="IPR033749">
    <property type="entry name" value="Polyprenyl_synt_CS"/>
</dbReference>
<feature type="compositionally biased region" description="Low complexity" evidence="4">
    <location>
        <begin position="250"/>
        <end position="259"/>
    </location>
</feature>
<dbReference type="GO" id="GO:0046165">
    <property type="term" value="P:alcohol biosynthetic process"/>
    <property type="evidence" value="ECO:0007669"/>
    <property type="project" value="UniProtKB-ARBA"/>
</dbReference>
<dbReference type="InterPro" id="IPR008949">
    <property type="entry name" value="Isoprenoid_synthase_dom_sf"/>
</dbReference>
<feature type="compositionally biased region" description="Low complexity" evidence="4">
    <location>
        <begin position="271"/>
        <end position="283"/>
    </location>
</feature>
<dbReference type="PANTHER" id="PTHR12001:SF72">
    <property type="entry name" value="THIJ_PFPI FAMILY PROTEIN (AFU_ORTHOLOGUE AFUA_3G01210)-RELATED"/>
    <property type="match status" value="1"/>
</dbReference>
<dbReference type="Pfam" id="PF00348">
    <property type="entry name" value="polyprenyl_synt"/>
    <property type="match status" value="1"/>
</dbReference>
<evidence type="ECO:0000256" key="4">
    <source>
        <dbReference type="SAM" id="MobiDB-lite"/>
    </source>
</evidence>
<dbReference type="STRING" id="5466.A0A4R8RPH1"/>
<dbReference type="EMBL" id="RYZW01000016">
    <property type="protein sequence ID" value="TDZ67567.1"/>
    <property type="molecule type" value="Genomic_DNA"/>
</dbReference>